<sequence>MEMKSDCDTVSNWVVHKVLQVFENKESLPRLKSLSFAADALRYMNENLRIRTAMKKVDWKLVNQVREPHLLSDDVLEHRH</sequence>
<keyword evidence="2" id="KW-1185">Reference proteome</keyword>
<dbReference type="Proteomes" id="UP000278627">
    <property type="component" value="Unassembled WGS sequence"/>
</dbReference>
<accession>A0A0N4TDR5</accession>
<name>A0A0N4TDR5_BRUPA</name>
<evidence type="ECO:0000313" key="2">
    <source>
        <dbReference type="Proteomes" id="UP000278627"/>
    </source>
</evidence>
<organism evidence="3">
    <name type="scientific">Brugia pahangi</name>
    <name type="common">Filarial nematode worm</name>
    <dbReference type="NCBI Taxonomy" id="6280"/>
    <lineage>
        <taxon>Eukaryota</taxon>
        <taxon>Metazoa</taxon>
        <taxon>Ecdysozoa</taxon>
        <taxon>Nematoda</taxon>
        <taxon>Chromadorea</taxon>
        <taxon>Rhabditida</taxon>
        <taxon>Spirurina</taxon>
        <taxon>Spiruromorpha</taxon>
        <taxon>Filarioidea</taxon>
        <taxon>Onchocercidae</taxon>
        <taxon>Brugia</taxon>
    </lineage>
</organism>
<dbReference type="WBParaSite" id="BPAG_0000635301-mRNA-1">
    <property type="protein sequence ID" value="BPAG_0000635301-mRNA-1"/>
    <property type="gene ID" value="BPAG_0000635301"/>
</dbReference>
<dbReference type="EMBL" id="UZAD01005606">
    <property type="protein sequence ID" value="VDN87502.1"/>
    <property type="molecule type" value="Genomic_DNA"/>
</dbReference>
<gene>
    <name evidence="1" type="ORF">BPAG_LOCUS6316</name>
</gene>
<reference evidence="1 2" key="2">
    <citation type="submission" date="2018-11" db="EMBL/GenBank/DDBJ databases">
        <authorList>
            <consortium name="Pathogen Informatics"/>
        </authorList>
    </citation>
    <scope>NUCLEOTIDE SEQUENCE [LARGE SCALE GENOMIC DNA]</scope>
</reference>
<reference evidence="3" key="1">
    <citation type="submission" date="2017-02" db="UniProtKB">
        <authorList>
            <consortium name="WormBaseParasite"/>
        </authorList>
    </citation>
    <scope>IDENTIFICATION</scope>
</reference>
<proteinExistence type="predicted"/>
<evidence type="ECO:0000313" key="1">
    <source>
        <dbReference type="EMBL" id="VDN87502.1"/>
    </source>
</evidence>
<protein>
    <submittedName>
        <fullName evidence="3">PDEase domain-containing protein</fullName>
    </submittedName>
</protein>
<dbReference type="AlphaFoldDB" id="A0A0N4TDR5"/>
<evidence type="ECO:0000313" key="3">
    <source>
        <dbReference type="WBParaSite" id="BPAG_0000635301-mRNA-1"/>
    </source>
</evidence>